<dbReference type="Pfam" id="PF26350">
    <property type="entry name" value="DUF8090"/>
    <property type="match status" value="1"/>
</dbReference>
<evidence type="ECO:0000259" key="1">
    <source>
        <dbReference type="PROSITE" id="PS51192"/>
    </source>
</evidence>
<dbReference type="InterPro" id="IPR027417">
    <property type="entry name" value="P-loop_NTPase"/>
</dbReference>
<dbReference type="PROSITE" id="PS51194">
    <property type="entry name" value="HELICASE_CTER"/>
    <property type="match status" value="1"/>
</dbReference>
<gene>
    <name evidence="3" type="ORF">FC32_GL000165</name>
</gene>
<dbReference type="SUPFAM" id="SSF56024">
    <property type="entry name" value="Phospholipase D/nuclease"/>
    <property type="match status" value="1"/>
</dbReference>
<keyword evidence="4" id="KW-1185">Reference proteome</keyword>
<accession>A0A0R1U2H8</accession>
<dbReference type="Proteomes" id="UP000051324">
    <property type="component" value="Unassembled WGS sequence"/>
</dbReference>
<dbReference type="InterPro" id="IPR058403">
    <property type="entry name" value="DUF8090"/>
</dbReference>
<proteinExistence type="predicted"/>
<dbReference type="InterPro" id="IPR014001">
    <property type="entry name" value="Helicase_ATP-bd"/>
</dbReference>
<protein>
    <submittedName>
        <fullName evidence="3">Type III restriction protein, res subunit</fullName>
    </submittedName>
</protein>
<dbReference type="Pfam" id="PF13091">
    <property type="entry name" value="PLDc_2"/>
    <property type="match status" value="1"/>
</dbReference>
<name>A0A0R1U2H8_9LACO</name>
<dbReference type="eggNOG" id="COG1061">
    <property type="taxonomic scope" value="Bacteria"/>
</dbReference>
<dbReference type="SMART" id="SM00487">
    <property type="entry name" value="DEXDc"/>
    <property type="match status" value="1"/>
</dbReference>
<dbReference type="PROSITE" id="PS51192">
    <property type="entry name" value="HELICASE_ATP_BIND_1"/>
    <property type="match status" value="1"/>
</dbReference>
<dbReference type="CDD" id="cd09204">
    <property type="entry name" value="PLDc_N_DEXD_b2"/>
    <property type="match status" value="1"/>
</dbReference>
<organism evidence="3 4">
    <name type="scientific">Ligilactobacillus apodemi DSM 16634 = JCM 16172</name>
    <dbReference type="NCBI Taxonomy" id="1423724"/>
    <lineage>
        <taxon>Bacteria</taxon>
        <taxon>Bacillati</taxon>
        <taxon>Bacillota</taxon>
        <taxon>Bacilli</taxon>
        <taxon>Lactobacillales</taxon>
        <taxon>Lactobacillaceae</taxon>
        <taxon>Ligilactobacillus</taxon>
    </lineage>
</organism>
<dbReference type="OrthoDB" id="9802848at2"/>
<dbReference type="eggNOG" id="COG3886">
    <property type="taxonomic scope" value="Bacteria"/>
</dbReference>
<dbReference type="CDD" id="cd18799">
    <property type="entry name" value="SF2_C_EcoAI-like"/>
    <property type="match status" value="1"/>
</dbReference>
<dbReference type="SMART" id="SM00490">
    <property type="entry name" value="HELICc"/>
    <property type="match status" value="1"/>
</dbReference>
<dbReference type="GO" id="GO:0003677">
    <property type="term" value="F:DNA binding"/>
    <property type="evidence" value="ECO:0007669"/>
    <property type="project" value="InterPro"/>
</dbReference>
<dbReference type="CDD" id="cd18032">
    <property type="entry name" value="DEXHc_RE_I_III_res"/>
    <property type="match status" value="1"/>
</dbReference>
<dbReference type="PATRIC" id="fig|1423724.4.peg.173"/>
<feature type="domain" description="Helicase C-terminal" evidence="2">
    <location>
        <begin position="421"/>
        <end position="568"/>
    </location>
</feature>
<evidence type="ECO:0000313" key="3">
    <source>
        <dbReference type="EMBL" id="KRL85122.1"/>
    </source>
</evidence>
<evidence type="ECO:0000313" key="4">
    <source>
        <dbReference type="Proteomes" id="UP000051324"/>
    </source>
</evidence>
<dbReference type="GO" id="GO:0016787">
    <property type="term" value="F:hydrolase activity"/>
    <property type="evidence" value="ECO:0007669"/>
    <property type="project" value="InterPro"/>
</dbReference>
<dbReference type="Pfam" id="PF11907">
    <property type="entry name" value="DUF3427"/>
    <property type="match status" value="1"/>
</dbReference>
<evidence type="ECO:0000259" key="2">
    <source>
        <dbReference type="PROSITE" id="PS51194"/>
    </source>
</evidence>
<dbReference type="Pfam" id="PF04851">
    <property type="entry name" value="ResIII"/>
    <property type="match status" value="1"/>
</dbReference>
<dbReference type="GO" id="GO:0005524">
    <property type="term" value="F:ATP binding"/>
    <property type="evidence" value="ECO:0007669"/>
    <property type="project" value="InterPro"/>
</dbReference>
<dbReference type="Gene3D" id="3.30.870.10">
    <property type="entry name" value="Endonuclease Chain A"/>
    <property type="match status" value="1"/>
</dbReference>
<dbReference type="GO" id="GO:0005829">
    <property type="term" value="C:cytosol"/>
    <property type="evidence" value="ECO:0007669"/>
    <property type="project" value="TreeGrafter"/>
</dbReference>
<dbReference type="Gene3D" id="3.40.50.300">
    <property type="entry name" value="P-loop containing nucleotide triphosphate hydrolases"/>
    <property type="match status" value="2"/>
</dbReference>
<dbReference type="InterPro" id="IPR006935">
    <property type="entry name" value="Helicase/UvrB_N"/>
</dbReference>
<dbReference type="RefSeq" id="WP_025087530.1">
    <property type="nucleotide sequence ID" value="NZ_AZFT01000043.1"/>
</dbReference>
<feature type="domain" description="Helicase ATP-binding" evidence="1">
    <location>
        <begin position="222"/>
        <end position="372"/>
    </location>
</feature>
<dbReference type="STRING" id="1423724.FC32_GL000165"/>
<dbReference type="SUPFAM" id="SSF52540">
    <property type="entry name" value="P-loop containing nucleoside triphosphate hydrolases"/>
    <property type="match status" value="1"/>
</dbReference>
<dbReference type="InterPro" id="IPR021835">
    <property type="entry name" value="DUF3427"/>
</dbReference>
<dbReference type="EMBL" id="AZFT01000043">
    <property type="protein sequence ID" value="KRL85122.1"/>
    <property type="molecule type" value="Genomic_DNA"/>
</dbReference>
<comment type="caution">
    <text evidence="3">The sequence shown here is derived from an EMBL/GenBank/DDBJ whole genome shotgun (WGS) entry which is preliminary data.</text>
</comment>
<dbReference type="PANTHER" id="PTHR47396">
    <property type="entry name" value="TYPE I RESTRICTION ENZYME ECOKI R PROTEIN"/>
    <property type="match status" value="1"/>
</dbReference>
<reference evidence="3 4" key="1">
    <citation type="journal article" date="2015" name="Genome Announc.">
        <title>Expanding the biotechnology potential of lactobacilli through comparative genomics of 213 strains and associated genera.</title>
        <authorList>
            <person name="Sun Z."/>
            <person name="Harris H.M."/>
            <person name="McCann A."/>
            <person name="Guo C."/>
            <person name="Argimon S."/>
            <person name="Zhang W."/>
            <person name="Yang X."/>
            <person name="Jeffery I.B."/>
            <person name="Cooney J.C."/>
            <person name="Kagawa T.F."/>
            <person name="Liu W."/>
            <person name="Song Y."/>
            <person name="Salvetti E."/>
            <person name="Wrobel A."/>
            <person name="Rasinkangas P."/>
            <person name="Parkhill J."/>
            <person name="Rea M.C."/>
            <person name="O'Sullivan O."/>
            <person name="Ritari J."/>
            <person name="Douillard F.P."/>
            <person name="Paul Ross R."/>
            <person name="Yang R."/>
            <person name="Briner A.E."/>
            <person name="Felis G.E."/>
            <person name="de Vos W.M."/>
            <person name="Barrangou R."/>
            <person name="Klaenhammer T.R."/>
            <person name="Caufield P.W."/>
            <person name="Cui Y."/>
            <person name="Zhang H."/>
            <person name="O'Toole P.W."/>
        </authorList>
    </citation>
    <scope>NUCLEOTIDE SEQUENCE [LARGE SCALE GENOMIC DNA]</scope>
    <source>
        <strain evidence="3 4">DSM 16634</strain>
    </source>
</reference>
<dbReference type="Pfam" id="PF00271">
    <property type="entry name" value="Helicase_C"/>
    <property type="match status" value="1"/>
</dbReference>
<dbReference type="InterPro" id="IPR025202">
    <property type="entry name" value="PLD-like_dom"/>
</dbReference>
<dbReference type="InterPro" id="IPR050742">
    <property type="entry name" value="Helicase_Restrict-Modif_Enz"/>
</dbReference>
<sequence length="949" mass="107747">MSEELKAAVLAGLYDQDKYLVDESYGPKMIMNQNKETVWEYLQQELLSCTSFVLAPAFITTDMLVPLKAICVQLAKKGVTGTIVTSDYLGFNSPEMFKELLKLPNVKTQIVAQGAFHAKGYFFWHDGYQNAYIGSSNFTRNALLKNCEFNLRLSSADNAEFTQQIQQILTQIMHQAQPLEPAWITDYEKNYLAPNAATRLAPTTHEIKPNQMQQVALKELHELRKNKTTKGLIVSATGTGKTYLGAFDVKAYRPKRFLYLVHRRQILEKAKQSFQKVLGPGSYGIYSGQSRDDNAKYLFATIQTMAKDEVLAQFAKDEFDYILFDEAHHIGAKSYQKIMAHFEPKFCLGMTATPERMDDFNVYQAFDYNLAYEINLSDALQAGMLCPFDYVGVTDYEYEGQMIDEKAPLQALVAPKRVAHILKQLAYYGGKSNGGLVFCSRQAEAKDLAKSFTKAGYPSLALTNETSITQRKKAVAALEKGELKYLISVDIFNEGIDIPCVDQIILLRNTQSSIVFAQQLGRGLRLYPHKKSTLILDFIGNYKNNYLIPQVLTADRSLNKDRLLTDLKQQVVYELSTINFEEIAYERILAGIQKTKLDALKHLREAYQKLKQKLGRMPKLLDFMRFSQIDPLIFTQNSQLASYADFVEKVERKKLFTSYEHQVISFLEKELLNGMRRHELLLLQQLVKHGSISREKYCELLLENDCYVDQAVLTSVENILTLSFFAVKAGKKLRSEAYGKQPLILVGDDYQLAPQLADCLSAPDFKAYVTDVLETGLLLAQNYAPTKRFTLYQKYTRKDVCRLLDFDKDISAPLYGYRVVGEVCPIFITYQKASTRHGYQNVLTDNTAIRWYTRSPRTLASQEVKALLAKNSAGQAQVSLLLFIKPSDAFGAEFYYVGQAKIAPDSVKEEQLAAGKKVKKVVGMDLIFEQPLPLNLLEKLKPLREDPEY</sequence>
<dbReference type="InterPro" id="IPR001650">
    <property type="entry name" value="Helicase_C-like"/>
</dbReference>
<dbReference type="AlphaFoldDB" id="A0A0R1U2H8"/>
<dbReference type="PANTHER" id="PTHR47396:SF1">
    <property type="entry name" value="ATP-DEPENDENT HELICASE IRC3-RELATED"/>
    <property type="match status" value="1"/>
</dbReference>